<dbReference type="GO" id="GO:0051539">
    <property type="term" value="F:4 iron, 4 sulfur cluster binding"/>
    <property type="evidence" value="ECO:0007669"/>
    <property type="project" value="UniProtKB-KW"/>
</dbReference>
<keyword evidence="2" id="KW-0479">Metal-binding</keyword>
<feature type="compositionally biased region" description="Low complexity" evidence="6">
    <location>
        <begin position="35"/>
        <end position="54"/>
    </location>
</feature>
<evidence type="ECO:0000256" key="5">
    <source>
        <dbReference type="ARBA" id="ARBA00023014"/>
    </source>
</evidence>
<organism evidence="7 8">
    <name type="scientific">Paenibacillus kyungheensis</name>
    <dbReference type="NCBI Taxonomy" id="1452732"/>
    <lineage>
        <taxon>Bacteria</taxon>
        <taxon>Bacillati</taxon>
        <taxon>Bacillota</taxon>
        <taxon>Bacilli</taxon>
        <taxon>Bacillales</taxon>
        <taxon>Paenibacillaceae</taxon>
        <taxon>Paenibacillus</taxon>
    </lineage>
</organism>
<dbReference type="InterPro" id="IPR039650">
    <property type="entry name" value="HdrA-like"/>
</dbReference>
<sequence>MNRQKSLLLWSLLLVVIIIALIPLGMKMFSASNNAQQAPTSSQTTTDSTYDPTDTPAPAPVAPTISKTYDLVVIGSEVEGILMAKAAHDQGQSVLIIDPREKPGGQLIQGQMLVLDEPNTNKKKSLVQGEMKKLYNAYNVGDIRTEKQFIDYYNSLIQGIPLQSGIQIEGIQQSDADANYAITSLTYKTTDQQSHTIAAKYWVENSDYNALTSKLHVTRIPGVESIFGGDKPEYMAATYMLRFKGVDWLKLHSATLLDYPLTNLEAKYGTNTYVDYDFGTGFNKITENFKSLDPQLKLRGINSTYQKNGEVIINALLIYDVDPANPESVQSAIAKGKAEAPRVLTFLKENIPGYEHAELNGFPDYLYIRDYNRFETDYVLSYEDVVASKMFWDNVSIGGYPMDIQGTRAVPTGKGYGKPDFYGIPLRSFELKSYDNVLVAGKNVGASIKAYGSARITPTTALAAETMGIILGRETKKLRDLNEEDFKRIHRYLSEDYNIKLD</sequence>
<evidence type="ECO:0000256" key="1">
    <source>
        <dbReference type="ARBA" id="ARBA00022485"/>
    </source>
</evidence>
<accession>A0AAX3M1J2</accession>
<dbReference type="GO" id="GO:0016491">
    <property type="term" value="F:oxidoreductase activity"/>
    <property type="evidence" value="ECO:0007669"/>
    <property type="project" value="UniProtKB-KW"/>
</dbReference>
<feature type="region of interest" description="Disordered" evidence="6">
    <location>
        <begin position="35"/>
        <end position="62"/>
    </location>
</feature>
<dbReference type="Gene3D" id="3.40.50.720">
    <property type="entry name" value="NAD(P)-binding Rossmann-like Domain"/>
    <property type="match status" value="1"/>
</dbReference>
<evidence type="ECO:0000256" key="4">
    <source>
        <dbReference type="ARBA" id="ARBA00023004"/>
    </source>
</evidence>
<keyword evidence="1" id="KW-0004">4Fe-4S</keyword>
<dbReference type="InterPro" id="IPR036188">
    <property type="entry name" value="FAD/NAD-bd_sf"/>
</dbReference>
<dbReference type="GO" id="GO:0046872">
    <property type="term" value="F:metal ion binding"/>
    <property type="evidence" value="ECO:0007669"/>
    <property type="project" value="UniProtKB-KW"/>
</dbReference>
<keyword evidence="4" id="KW-0408">Iron</keyword>
<evidence type="ECO:0000256" key="2">
    <source>
        <dbReference type="ARBA" id="ARBA00022723"/>
    </source>
</evidence>
<dbReference type="Pfam" id="PF12831">
    <property type="entry name" value="FAD_oxidored"/>
    <property type="match status" value="1"/>
</dbReference>
<protein>
    <submittedName>
        <fullName evidence="7">FAD-dependent oxidoreductase</fullName>
    </submittedName>
</protein>
<evidence type="ECO:0000256" key="3">
    <source>
        <dbReference type="ARBA" id="ARBA00023002"/>
    </source>
</evidence>
<gene>
    <name evidence="7" type="ORF">PQ456_00950</name>
</gene>
<dbReference type="Proteomes" id="UP001220509">
    <property type="component" value="Chromosome"/>
</dbReference>
<reference evidence="7 8" key="1">
    <citation type="submission" date="2023-02" db="EMBL/GenBank/DDBJ databases">
        <title>Genome sequence of Paenibacillus kyungheensis KACC 18744.</title>
        <authorList>
            <person name="Kim S."/>
            <person name="Heo J."/>
            <person name="Kwon S.-W."/>
        </authorList>
    </citation>
    <scope>NUCLEOTIDE SEQUENCE [LARGE SCALE GENOMIC DNA]</scope>
    <source>
        <strain evidence="7 8">KACC 18744</strain>
    </source>
</reference>
<evidence type="ECO:0000313" key="7">
    <source>
        <dbReference type="EMBL" id="WCT56124.1"/>
    </source>
</evidence>
<evidence type="ECO:0000256" key="6">
    <source>
        <dbReference type="SAM" id="MobiDB-lite"/>
    </source>
</evidence>
<dbReference type="PANTHER" id="PTHR43498">
    <property type="entry name" value="FERREDOXIN:COB-COM HETERODISULFIDE REDUCTASE SUBUNIT A"/>
    <property type="match status" value="1"/>
</dbReference>
<dbReference type="RefSeq" id="WP_273614431.1">
    <property type="nucleotide sequence ID" value="NZ_CP117416.1"/>
</dbReference>
<keyword evidence="5" id="KW-0411">Iron-sulfur</keyword>
<dbReference type="AlphaFoldDB" id="A0AAX3M1J2"/>
<dbReference type="PANTHER" id="PTHR43498:SF1">
    <property type="entry name" value="COB--COM HETERODISULFIDE REDUCTASE IRON-SULFUR SUBUNIT A"/>
    <property type="match status" value="1"/>
</dbReference>
<dbReference type="KEGG" id="pka:PQ456_00950"/>
<evidence type="ECO:0000313" key="8">
    <source>
        <dbReference type="Proteomes" id="UP001220509"/>
    </source>
</evidence>
<dbReference type="SUPFAM" id="SSF51905">
    <property type="entry name" value="FAD/NAD(P)-binding domain"/>
    <property type="match status" value="1"/>
</dbReference>
<keyword evidence="8" id="KW-1185">Reference proteome</keyword>
<keyword evidence="3" id="KW-0560">Oxidoreductase</keyword>
<name>A0AAX3M1J2_9BACL</name>
<proteinExistence type="predicted"/>
<dbReference type="EMBL" id="CP117416">
    <property type="protein sequence ID" value="WCT56124.1"/>
    <property type="molecule type" value="Genomic_DNA"/>
</dbReference>